<gene>
    <name evidence="1" type="ORF">F3I20_21125</name>
</gene>
<sequence length="78" mass="8768">MSAINFEDATLTAKLHVAPDFTGRVIAYFEKGELKADMRLRKDELTATLDGFLEFAKSEGWTVCPPILHWIKGLMACH</sequence>
<protein>
    <submittedName>
        <fullName evidence="1">Uncharacterized protein</fullName>
    </submittedName>
</protein>
<dbReference type="Proteomes" id="UP000324255">
    <property type="component" value="Unassembled WGS sequence"/>
</dbReference>
<name>A0AB34CDG3_9GAMM</name>
<organism evidence="1 2">
    <name type="scientific">Candidatus Pantoea gossypiicola</name>
    <dbReference type="NCBI Taxonomy" id="2608008"/>
    <lineage>
        <taxon>Bacteria</taxon>
        <taxon>Pseudomonadati</taxon>
        <taxon>Pseudomonadota</taxon>
        <taxon>Gammaproteobacteria</taxon>
        <taxon>Enterobacterales</taxon>
        <taxon>Erwiniaceae</taxon>
        <taxon>Pantoea</taxon>
    </lineage>
</organism>
<dbReference type="RefSeq" id="WP_150019997.1">
    <property type="nucleotide sequence ID" value="NZ_VWVM01000024.1"/>
</dbReference>
<accession>A0AB34CDG3</accession>
<reference evidence="1 2" key="1">
    <citation type="submission" date="2019-09" db="EMBL/GenBank/DDBJ databases">
        <title>Genomic diversity of phyloplane-associated Pantoea species in Pakistan cotton crop.</title>
        <authorList>
            <person name="Tufail M.R."/>
            <person name="Cook D.R."/>
        </authorList>
    </citation>
    <scope>NUCLEOTIDE SEQUENCE [LARGE SCALE GENOMIC DNA]</scope>
    <source>
        <strain evidence="1 2">B_8</strain>
    </source>
</reference>
<dbReference type="EMBL" id="VWVM01000024">
    <property type="protein sequence ID" value="KAA6119597.1"/>
    <property type="molecule type" value="Genomic_DNA"/>
</dbReference>
<keyword evidence="2" id="KW-1185">Reference proteome</keyword>
<proteinExistence type="predicted"/>
<evidence type="ECO:0000313" key="2">
    <source>
        <dbReference type="Proteomes" id="UP000324255"/>
    </source>
</evidence>
<comment type="caution">
    <text evidence="1">The sequence shown here is derived from an EMBL/GenBank/DDBJ whole genome shotgun (WGS) entry which is preliminary data.</text>
</comment>
<dbReference type="AlphaFoldDB" id="A0AB34CDG3"/>
<evidence type="ECO:0000313" key="1">
    <source>
        <dbReference type="EMBL" id="KAA6119597.1"/>
    </source>
</evidence>